<keyword evidence="6" id="KW-1185">Reference proteome</keyword>
<evidence type="ECO:0000313" key="6">
    <source>
        <dbReference type="Proteomes" id="UP000005147"/>
    </source>
</evidence>
<dbReference type="RefSeq" id="WP_006701914.1">
    <property type="nucleotide sequence ID" value="NZ_JH932301.1"/>
</dbReference>
<dbReference type="STRING" id="883112.HMPREF9707_01271"/>
<proteinExistence type="predicted"/>
<keyword evidence="2" id="KW-0547">Nucleotide-binding</keyword>
<dbReference type="InterPro" id="IPR003439">
    <property type="entry name" value="ABC_transporter-like_ATP-bd"/>
</dbReference>
<evidence type="ECO:0000256" key="2">
    <source>
        <dbReference type="ARBA" id="ARBA00022741"/>
    </source>
</evidence>
<sequence length="290" mass="33408">MHIKFREVGYSVHNPILKDIDLAFQPGTIVALVAPNGMGKSTLFKGIMNSLVNVKGDICLQNHNYNYPLTEGNRVDIYQQISLMVDQKDLIGYKTGREHINFARQNWNSQILSDEVIDLLKMSDYVDKKVSQYSLGMKQRLCLAMQLATDTPIMLMDEVMNSLDIVNVDLISNILINLREQGKIIIIASHLLDNLSLYSDTVIFIKSKDEIIQIDTDKLEKILTLFMRKNHTLSKTFEKALFSEPFKNKFQINIDQITMDDIVEYMNHPMIRTVSVGDKSITDYYHEFYL</sequence>
<evidence type="ECO:0000256" key="1">
    <source>
        <dbReference type="ARBA" id="ARBA00022448"/>
    </source>
</evidence>
<dbReference type="SMART" id="SM00382">
    <property type="entry name" value="AAA"/>
    <property type="match status" value="1"/>
</dbReference>
<reference evidence="5 6" key="1">
    <citation type="submission" date="2012-07" db="EMBL/GenBank/DDBJ databases">
        <title>The Genome Sequence of Facklamia ignava CCUG 37419.</title>
        <authorList>
            <consortium name="The Broad Institute Genome Sequencing Platform"/>
            <person name="Earl A."/>
            <person name="Ward D."/>
            <person name="Feldgarden M."/>
            <person name="Gevers D."/>
            <person name="Huys G."/>
            <person name="Walker B."/>
            <person name="Young S.K."/>
            <person name="Zeng Q."/>
            <person name="Gargeya S."/>
            <person name="Fitzgerald M."/>
            <person name="Haas B."/>
            <person name="Abouelleil A."/>
            <person name="Alvarado L."/>
            <person name="Arachchi H.M."/>
            <person name="Berlin A.M."/>
            <person name="Chapman S.B."/>
            <person name="Goldberg J."/>
            <person name="Griggs A."/>
            <person name="Gujja S."/>
            <person name="Hansen M."/>
            <person name="Howarth C."/>
            <person name="Imamovic A."/>
            <person name="Larimer J."/>
            <person name="McCowen C."/>
            <person name="Montmayeur A."/>
            <person name="Murphy C."/>
            <person name="Neiman D."/>
            <person name="Pearson M."/>
            <person name="Priest M."/>
            <person name="Roberts A."/>
            <person name="Saif S."/>
            <person name="Shea T."/>
            <person name="Sisk P."/>
            <person name="Sykes S."/>
            <person name="Wortman J."/>
            <person name="Nusbaum C."/>
            <person name="Birren B."/>
        </authorList>
    </citation>
    <scope>NUCLEOTIDE SEQUENCE [LARGE SCALE GENOMIC DNA]</scope>
    <source>
        <strain evidence="5 6">CCUG 37419</strain>
    </source>
</reference>
<evidence type="ECO:0000256" key="3">
    <source>
        <dbReference type="ARBA" id="ARBA00022840"/>
    </source>
</evidence>
<organism evidence="5 6">
    <name type="scientific">Falseniella ignava CCUG 37419</name>
    <dbReference type="NCBI Taxonomy" id="883112"/>
    <lineage>
        <taxon>Bacteria</taxon>
        <taxon>Bacillati</taxon>
        <taxon>Bacillota</taxon>
        <taxon>Bacilli</taxon>
        <taxon>Lactobacillales</taxon>
        <taxon>Aerococcaceae</taxon>
        <taxon>Falseniella</taxon>
    </lineage>
</organism>
<dbReference type="AlphaFoldDB" id="K1MDD7"/>
<dbReference type="SUPFAM" id="SSF52540">
    <property type="entry name" value="P-loop containing nucleoside triphosphate hydrolases"/>
    <property type="match status" value="1"/>
</dbReference>
<comment type="caution">
    <text evidence="5">The sequence shown here is derived from an EMBL/GenBank/DDBJ whole genome shotgun (WGS) entry which is preliminary data.</text>
</comment>
<dbReference type="PROSITE" id="PS00211">
    <property type="entry name" value="ABC_TRANSPORTER_1"/>
    <property type="match status" value="1"/>
</dbReference>
<keyword evidence="3" id="KW-0067">ATP-binding</keyword>
<dbReference type="Pfam" id="PF00005">
    <property type="entry name" value="ABC_tran"/>
    <property type="match status" value="1"/>
</dbReference>
<dbReference type="EMBL" id="AGZE01000034">
    <property type="protein sequence ID" value="EKB54094.1"/>
    <property type="molecule type" value="Genomic_DNA"/>
</dbReference>
<dbReference type="HOGENOM" id="CLU_000604_1_2_9"/>
<dbReference type="InterPro" id="IPR017871">
    <property type="entry name" value="ABC_transporter-like_CS"/>
</dbReference>
<dbReference type="InterPro" id="IPR003593">
    <property type="entry name" value="AAA+_ATPase"/>
</dbReference>
<gene>
    <name evidence="5" type="ORF">HMPREF9707_01271</name>
</gene>
<evidence type="ECO:0000313" key="5">
    <source>
        <dbReference type="EMBL" id="EKB54094.1"/>
    </source>
</evidence>
<dbReference type="PANTHER" id="PTHR42939">
    <property type="entry name" value="ABC TRANSPORTER ATP-BINDING PROTEIN ALBC-RELATED"/>
    <property type="match status" value="1"/>
</dbReference>
<accession>K1MDD7</accession>
<dbReference type="Proteomes" id="UP000005147">
    <property type="component" value="Unassembled WGS sequence"/>
</dbReference>
<feature type="domain" description="ABC transporter" evidence="4">
    <location>
        <begin position="3"/>
        <end position="232"/>
    </location>
</feature>
<dbReference type="GO" id="GO:0016887">
    <property type="term" value="F:ATP hydrolysis activity"/>
    <property type="evidence" value="ECO:0007669"/>
    <property type="project" value="InterPro"/>
</dbReference>
<dbReference type="PATRIC" id="fig|883112.3.peg.1266"/>
<keyword evidence="1" id="KW-0813">Transport</keyword>
<dbReference type="InterPro" id="IPR051782">
    <property type="entry name" value="ABC_Transporter_VariousFunc"/>
</dbReference>
<dbReference type="PROSITE" id="PS50893">
    <property type="entry name" value="ABC_TRANSPORTER_2"/>
    <property type="match status" value="1"/>
</dbReference>
<dbReference type="Gene3D" id="3.40.50.300">
    <property type="entry name" value="P-loop containing nucleotide triphosphate hydrolases"/>
    <property type="match status" value="1"/>
</dbReference>
<dbReference type="GO" id="GO:0005524">
    <property type="term" value="F:ATP binding"/>
    <property type="evidence" value="ECO:0007669"/>
    <property type="project" value="UniProtKB-KW"/>
</dbReference>
<dbReference type="InterPro" id="IPR027417">
    <property type="entry name" value="P-loop_NTPase"/>
</dbReference>
<dbReference type="eggNOG" id="COG1131">
    <property type="taxonomic scope" value="Bacteria"/>
</dbReference>
<protein>
    <recommendedName>
        <fullName evidence="4">ABC transporter domain-containing protein</fullName>
    </recommendedName>
</protein>
<dbReference type="PANTHER" id="PTHR42939:SF1">
    <property type="entry name" value="ABC TRANSPORTER ATP-BINDING PROTEIN ALBC-RELATED"/>
    <property type="match status" value="1"/>
</dbReference>
<evidence type="ECO:0000259" key="4">
    <source>
        <dbReference type="PROSITE" id="PS50893"/>
    </source>
</evidence>
<name>K1MDD7_9LACT</name>